<feature type="binding site" description="axial binding residue" evidence="7">
    <location>
        <position position="478"/>
    </location>
    <ligand>
        <name>heme</name>
        <dbReference type="ChEBI" id="CHEBI:30413"/>
    </ligand>
    <ligandPart>
        <name>Fe</name>
        <dbReference type="ChEBI" id="CHEBI:18248"/>
    </ligandPart>
</feature>
<evidence type="ECO:0000256" key="5">
    <source>
        <dbReference type="ARBA" id="ARBA00023004"/>
    </source>
</evidence>
<gene>
    <name evidence="10" type="ORF">AMAG_12450</name>
</gene>
<comment type="similarity">
    <text evidence="1 8">Belongs to the cytochrome P450 family.</text>
</comment>
<keyword evidence="9" id="KW-0812">Transmembrane</keyword>
<dbReference type="GO" id="GO:0004497">
    <property type="term" value="F:monooxygenase activity"/>
    <property type="evidence" value="ECO:0007669"/>
    <property type="project" value="UniProtKB-KW"/>
</dbReference>
<reference evidence="10 11" key="1">
    <citation type="submission" date="2009-11" db="EMBL/GenBank/DDBJ databases">
        <title>Annotation of Allomyces macrogynus ATCC 38327.</title>
        <authorList>
            <consortium name="The Broad Institute Genome Sequencing Platform"/>
            <person name="Russ C."/>
            <person name="Cuomo C."/>
            <person name="Burger G."/>
            <person name="Gray M.W."/>
            <person name="Holland P.W.H."/>
            <person name="King N."/>
            <person name="Lang F.B.F."/>
            <person name="Roger A.J."/>
            <person name="Ruiz-Trillo I."/>
            <person name="Young S.K."/>
            <person name="Zeng Q."/>
            <person name="Gargeya S."/>
            <person name="Fitzgerald M."/>
            <person name="Haas B."/>
            <person name="Abouelleil A."/>
            <person name="Alvarado L."/>
            <person name="Arachchi H.M."/>
            <person name="Berlin A."/>
            <person name="Chapman S.B."/>
            <person name="Gearin G."/>
            <person name="Goldberg J."/>
            <person name="Griggs A."/>
            <person name="Gujja S."/>
            <person name="Hansen M."/>
            <person name="Heiman D."/>
            <person name="Howarth C."/>
            <person name="Larimer J."/>
            <person name="Lui A."/>
            <person name="MacDonald P.J.P."/>
            <person name="McCowen C."/>
            <person name="Montmayeur A."/>
            <person name="Murphy C."/>
            <person name="Neiman D."/>
            <person name="Pearson M."/>
            <person name="Priest M."/>
            <person name="Roberts A."/>
            <person name="Saif S."/>
            <person name="Shea T."/>
            <person name="Sisk P."/>
            <person name="Stolte C."/>
            <person name="Sykes S."/>
            <person name="Wortman J."/>
            <person name="Nusbaum C."/>
            <person name="Birren B."/>
        </authorList>
    </citation>
    <scope>NUCLEOTIDE SEQUENCE [LARGE SCALE GENOMIC DNA]</scope>
    <source>
        <strain evidence="10 11">ATCC 38327</strain>
    </source>
</reference>
<evidence type="ECO:0000256" key="4">
    <source>
        <dbReference type="ARBA" id="ARBA00023002"/>
    </source>
</evidence>
<keyword evidence="6 8" id="KW-0503">Monooxygenase</keyword>
<evidence type="ECO:0000256" key="7">
    <source>
        <dbReference type="PIRSR" id="PIRSR602401-1"/>
    </source>
</evidence>
<evidence type="ECO:0008006" key="12">
    <source>
        <dbReference type="Google" id="ProtNLM"/>
    </source>
</evidence>
<evidence type="ECO:0000256" key="3">
    <source>
        <dbReference type="ARBA" id="ARBA00022723"/>
    </source>
</evidence>
<dbReference type="GO" id="GO:0020037">
    <property type="term" value="F:heme binding"/>
    <property type="evidence" value="ECO:0007669"/>
    <property type="project" value="InterPro"/>
</dbReference>
<accession>A0A0L0SZG5</accession>
<dbReference type="InterPro" id="IPR036396">
    <property type="entry name" value="Cyt_P450_sf"/>
</dbReference>
<evidence type="ECO:0000256" key="9">
    <source>
        <dbReference type="SAM" id="Phobius"/>
    </source>
</evidence>
<dbReference type="VEuPathDB" id="FungiDB:AMAG_12450"/>
<evidence type="ECO:0000313" key="10">
    <source>
        <dbReference type="EMBL" id="KNE67719.1"/>
    </source>
</evidence>
<dbReference type="STRING" id="578462.A0A0L0SZG5"/>
<dbReference type="PANTHER" id="PTHR24291:SF50">
    <property type="entry name" value="BIFUNCTIONAL ALBAFLAVENONE MONOOXYGENASE_TERPENE SYNTHASE"/>
    <property type="match status" value="1"/>
</dbReference>
<evidence type="ECO:0000256" key="6">
    <source>
        <dbReference type="ARBA" id="ARBA00023033"/>
    </source>
</evidence>
<protein>
    <recommendedName>
        <fullName evidence="12">Cytochrome P450</fullName>
    </recommendedName>
</protein>
<organism evidence="10 11">
    <name type="scientific">Allomyces macrogynus (strain ATCC 38327)</name>
    <name type="common">Allomyces javanicus var. macrogynus</name>
    <dbReference type="NCBI Taxonomy" id="578462"/>
    <lineage>
        <taxon>Eukaryota</taxon>
        <taxon>Fungi</taxon>
        <taxon>Fungi incertae sedis</taxon>
        <taxon>Blastocladiomycota</taxon>
        <taxon>Blastocladiomycetes</taxon>
        <taxon>Blastocladiales</taxon>
        <taxon>Blastocladiaceae</taxon>
        <taxon>Allomyces</taxon>
    </lineage>
</organism>
<dbReference type="SUPFAM" id="SSF48264">
    <property type="entry name" value="Cytochrome P450"/>
    <property type="match status" value="1"/>
</dbReference>
<dbReference type="PANTHER" id="PTHR24291">
    <property type="entry name" value="CYTOCHROME P450 FAMILY 4"/>
    <property type="match status" value="1"/>
</dbReference>
<evidence type="ECO:0000256" key="1">
    <source>
        <dbReference type="ARBA" id="ARBA00010617"/>
    </source>
</evidence>
<proteinExistence type="inferred from homology"/>
<dbReference type="InterPro" id="IPR001128">
    <property type="entry name" value="Cyt_P450"/>
</dbReference>
<comment type="cofactor">
    <cofactor evidence="7">
        <name>heme</name>
        <dbReference type="ChEBI" id="CHEBI:30413"/>
    </cofactor>
</comment>
<dbReference type="OrthoDB" id="1470350at2759"/>
<dbReference type="AlphaFoldDB" id="A0A0L0SZG5"/>
<keyword evidence="2 7" id="KW-0349">Heme</keyword>
<keyword evidence="9" id="KW-0472">Membrane</keyword>
<reference evidence="11" key="2">
    <citation type="submission" date="2009-11" db="EMBL/GenBank/DDBJ databases">
        <title>The Genome Sequence of Allomyces macrogynus strain ATCC 38327.</title>
        <authorList>
            <consortium name="The Broad Institute Genome Sequencing Platform"/>
            <person name="Russ C."/>
            <person name="Cuomo C."/>
            <person name="Shea T."/>
            <person name="Young S.K."/>
            <person name="Zeng Q."/>
            <person name="Koehrsen M."/>
            <person name="Haas B."/>
            <person name="Borodovsky M."/>
            <person name="Guigo R."/>
            <person name="Alvarado L."/>
            <person name="Berlin A."/>
            <person name="Borenstein D."/>
            <person name="Chen Z."/>
            <person name="Engels R."/>
            <person name="Freedman E."/>
            <person name="Gellesch M."/>
            <person name="Goldberg J."/>
            <person name="Griggs A."/>
            <person name="Gujja S."/>
            <person name="Heiman D."/>
            <person name="Hepburn T."/>
            <person name="Howarth C."/>
            <person name="Jen D."/>
            <person name="Larson L."/>
            <person name="Lewis B."/>
            <person name="Mehta T."/>
            <person name="Park D."/>
            <person name="Pearson M."/>
            <person name="Roberts A."/>
            <person name="Saif S."/>
            <person name="Shenoy N."/>
            <person name="Sisk P."/>
            <person name="Stolte C."/>
            <person name="Sykes S."/>
            <person name="Walk T."/>
            <person name="White J."/>
            <person name="Yandava C."/>
            <person name="Burger G."/>
            <person name="Gray M.W."/>
            <person name="Holland P.W.H."/>
            <person name="King N."/>
            <person name="Lang F.B.F."/>
            <person name="Roger A.J."/>
            <person name="Ruiz-Trillo I."/>
            <person name="Lander E."/>
            <person name="Nusbaum C."/>
        </authorList>
    </citation>
    <scope>NUCLEOTIDE SEQUENCE [LARGE SCALE GENOMIC DNA]</scope>
    <source>
        <strain evidence="11">ATCC 38327</strain>
    </source>
</reference>
<dbReference type="InterPro" id="IPR002401">
    <property type="entry name" value="Cyt_P450_E_grp-I"/>
</dbReference>
<evidence type="ECO:0000256" key="2">
    <source>
        <dbReference type="ARBA" id="ARBA00022617"/>
    </source>
</evidence>
<dbReference type="EMBL" id="GG745354">
    <property type="protein sequence ID" value="KNE67719.1"/>
    <property type="molecule type" value="Genomic_DNA"/>
</dbReference>
<evidence type="ECO:0000313" key="11">
    <source>
        <dbReference type="Proteomes" id="UP000054350"/>
    </source>
</evidence>
<dbReference type="Gene3D" id="1.10.630.10">
    <property type="entry name" value="Cytochrome P450"/>
    <property type="match status" value="1"/>
</dbReference>
<dbReference type="PRINTS" id="PR00385">
    <property type="entry name" value="P450"/>
</dbReference>
<dbReference type="GO" id="GO:0005506">
    <property type="term" value="F:iron ion binding"/>
    <property type="evidence" value="ECO:0007669"/>
    <property type="project" value="InterPro"/>
</dbReference>
<dbReference type="InterPro" id="IPR017972">
    <property type="entry name" value="Cyt_P450_CS"/>
</dbReference>
<keyword evidence="4 8" id="KW-0560">Oxidoreductase</keyword>
<dbReference type="Pfam" id="PF00067">
    <property type="entry name" value="p450"/>
    <property type="match status" value="1"/>
</dbReference>
<evidence type="ECO:0000256" key="8">
    <source>
        <dbReference type="RuleBase" id="RU000461"/>
    </source>
</evidence>
<dbReference type="GO" id="GO:0016705">
    <property type="term" value="F:oxidoreductase activity, acting on paired donors, with incorporation or reduction of molecular oxygen"/>
    <property type="evidence" value="ECO:0007669"/>
    <property type="project" value="InterPro"/>
</dbReference>
<keyword evidence="3 7" id="KW-0479">Metal-binding</keyword>
<dbReference type="OMA" id="GRNFLWY"/>
<dbReference type="PROSITE" id="PS00086">
    <property type="entry name" value="CYTOCHROME_P450"/>
    <property type="match status" value="1"/>
</dbReference>
<name>A0A0L0SZG5_ALLM3</name>
<dbReference type="eggNOG" id="KOG0157">
    <property type="taxonomic scope" value="Eukaryota"/>
</dbReference>
<keyword evidence="9" id="KW-1133">Transmembrane helix</keyword>
<keyword evidence="5 7" id="KW-0408">Iron</keyword>
<dbReference type="Proteomes" id="UP000054350">
    <property type="component" value="Unassembled WGS sequence"/>
</dbReference>
<sequence length="534" mass="59803">METLVASASFDRIAAALAVAFATWVTFKLYKILVPPQNLRKYPKAGTWTLIRTLAKRMGYLEQHEMLFEAMRDNALKRGIIKSRDETPSVYLTWFFGRWLVVVVNPDDMKLVLTKHDVFEKLPFDVGHTTKFIGRNVAVVQTPEWKRQRKVVNPAFRRGWATSLFGLPARQLIKHLDAIASSGTIMDPAGWMQRMTLDALSLAAFGTNVDSLNQPDAPIVKTYNTLMAEILDISKLMNPFYKWSKDGRRALALIEAFDRYVFGLIDSKVANITARKAEASGANGGEEDEARDLLEMMVEAAEGTDFSREELRANTIVFFVAGHDTTANALTFAMYLLGMHPAIQDRARQEVISVIGDVDGTTSDDAMPFPTADQERRMPYLSCCIKEVMRLFPSLTIVPQRFTTTAVTLADGTMLPRDTLVTGDIYSLHRNRAVWGPDANEFKPDRFLDSVGPDGQIPMHPAAANFGWTPFGGGQRICLGQQFSLVEQRVVLAMLLLRYTWTVVGDEHALKGKPESMPGNLLHAKGIQVRLERR</sequence>
<keyword evidence="11" id="KW-1185">Reference proteome</keyword>
<dbReference type="PRINTS" id="PR00463">
    <property type="entry name" value="EP450I"/>
</dbReference>
<dbReference type="InterPro" id="IPR050196">
    <property type="entry name" value="Cytochrome_P450_Monoox"/>
</dbReference>
<feature type="transmembrane region" description="Helical" evidence="9">
    <location>
        <begin position="12"/>
        <end position="30"/>
    </location>
</feature>